<evidence type="ECO:0000313" key="3">
    <source>
        <dbReference type="EMBL" id="QSF45390.1"/>
    </source>
</evidence>
<dbReference type="CDD" id="cd05327">
    <property type="entry name" value="retinol-DH_like_SDR_c_like"/>
    <property type="match status" value="1"/>
</dbReference>
<comment type="similarity">
    <text evidence="1">Belongs to the short-chain dehydrogenases/reductases (SDR) family.</text>
</comment>
<keyword evidence="4" id="KW-1185">Reference proteome</keyword>
<dbReference type="Proteomes" id="UP000663452">
    <property type="component" value="Chromosome"/>
</dbReference>
<dbReference type="Pfam" id="PF00106">
    <property type="entry name" value="adh_short"/>
    <property type="match status" value="1"/>
</dbReference>
<sequence length="303" mass="33991">MENPRWSEEQIKDLNHAVVIITGGNSGLGLEQAKVLARKGATVILAVRDMDRGHAAALAIQNAYPSATVEAMKLDLTDLESVRSFCSMFQENYNRLDILINNAGVMMPPHSLTKDGFELQFGVNHLGHFALTGLLLPVIMRTEYARVVTVSSLANSWKGTNIYFQDLQWSTNYDRQRAYSQSKLANILFAYELDRRWKAEGLHNLSLCAHPGWSVTNLQHHMNGIMKRIAHFLSQPAEMGALPILRAATDPNVKGGEYFGPSGKNQRKGYPIQVESGNLTHDRMLAERLWKISEELTRVTYPI</sequence>
<gene>
    <name evidence="3" type="ORF">JRJ22_01600</name>
</gene>
<dbReference type="NCBIfam" id="NF004846">
    <property type="entry name" value="PRK06197.1"/>
    <property type="match status" value="1"/>
</dbReference>
<dbReference type="SUPFAM" id="SSF51735">
    <property type="entry name" value="NAD(P)-binding Rossmann-fold domains"/>
    <property type="match status" value="1"/>
</dbReference>
<dbReference type="InterPro" id="IPR002347">
    <property type="entry name" value="SDR_fam"/>
</dbReference>
<accession>A0ABX7LB56</accession>
<dbReference type="PRINTS" id="PR00081">
    <property type="entry name" value="GDHRDH"/>
</dbReference>
<organism evidence="3 4">
    <name type="scientific">Paenibacillus tianjinensis</name>
    <dbReference type="NCBI Taxonomy" id="2810347"/>
    <lineage>
        <taxon>Bacteria</taxon>
        <taxon>Bacillati</taxon>
        <taxon>Bacillota</taxon>
        <taxon>Bacilli</taxon>
        <taxon>Bacillales</taxon>
        <taxon>Paenibacillaceae</taxon>
        <taxon>Paenibacillus</taxon>
    </lineage>
</organism>
<keyword evidence="2" id="KW-0560">Oxidoreductase</keyword>
<reference evidence="3 4" key="1">
    <citation type="submission" date="2021-02" db="EMBL/GenBank/DDBJ databases">
        <title>Paenibacillus tianjinensis sp. nov.</title>
        <authorList>
            <person name="Liu H."/>
        </authorList>
    </citation>
    <scope>NUCLEOTIDE SEQUENCE [LARGE SCALE GENOMIC DNA]</scope>
    <source>
        <strain evidence="3 4">TB2019</strain>
    </source>
</reference>
<name>A0ABX7LB56_9BACL</name>
<dbReference type="Gene3D" id="3.40.50.720">
    <property type="entry name" value="NAD(P)-binding Rossmann-like Domain"/>
    <property type="match status" value="1"/>
</dbReference>
<dbReference type="RefSeq" id="WP_206102852.1">
    <property type="nucleotide sequence ID" value="NZ_CP070969.1"/>
</dbReference>
<evidence type="ECO:0000256" key="1">
    <source>
        <dbReference type="ARBA" id="ARBA00006484"/>
    </source>
</evidence>
<protein>
    <submittedName>
        <fullName evidence="3">SDR family NAD(P)-dependent oxidoreductase</fullName>
    </submittedName>
</protein>
<proteinExistence type="inferred from homology"/>
<dbReference type="PANTHER" id="PTHR24320">
    <property type="entry name" value="RETINOL DEHYDROGENASE"/>
    <property type="match status" value="1"/>
</dbReference>
<dbReference type="PANTHER" id="PTHR24320:SF148">
    <property type="entry name" value="NAD(P)-BINDING ROSSMANN-FOLD SUPERFAMILY PROTEIN"/>
    <property type="match status" value="1"/>
</dbReference>
<dbReference type="EMBL" id="CP070969">
    <property type="protein sequence ID" value="QSF45390.1"/>
    <property type="molecule type" value="Genomic_DNA"/>
</dbReference>
<dbReference type="InterPro" id="IPR036291">
    <property type="entry name" value="NAD(P)-bd_dom_sf"/>
</dbReference>
<evidence type="ECO:0000256" key="2">
    <source>
        <dbReference type="ARBA" id="ARBA00023002"/>
    </source>
</evidence>
<evidence type="ECO:0000313" key="4">
    <source>
        <dbReference type="Proteomes" id="UP000663452"/>
    </source>
</evidence>